<evidence type="ECO:0000313" key="7">
    <source>
        <dbReference type="EMBL" id="KAL3759655.1"/>
    </source>
</evidence>
<evidence type="ECO:0000256" key="1">
    <source>
        <dbReference type="ARBA" id="ARBA00022723"/>
    </source>
</evidence>
<gene>
    <name evidence="7" type="ORF">ACHAWU_009802</name>
</gene>
<sequence length="495" mass="56028">MYPRSYSGPTPLAHTHSSVHHRSSIEFLKTLLRKKACLYEPVTSFAISLITWHVGRALALSRGYFTRQQLQAGVHACVASKIDEGHVTRTKVNRCMQVILNSCFHYIIPRPDGSEECGKAYRAVFLREAADEQYAVGTLPPPWNDLDLSAITDIMANPLLHDGDDDEHKPASVGKPQNKDCSVSVADESVDSGGKRSVLLCFNENIRSAADVFRSHNEFIRDVAHTGNLSLSPEEWQLFFWGTMPYGQRSALSDNFHSRYFYLAGMHDRMDQQDLFKLRTTWCAKRYDHDHSFCAFAHVGINRGWLRRNPSTYHYKPVMCPYVKPLPESDDCYVNMCPLGVECNRSHSREEIVYHPESYKRQLCKKAHGACALGDICPNIHTEMSSHQSHGFNRQGKRHHHDHGTFHRDTYSGSKSRLTATTSGHSTGFCKLPGGSPMLYIDPAPLSEYEKRLMLPGLQAMFRDQSTSVYNSLNKSSPPLEYGWFGYKYSAVKAP</sequence>
<keyword evidence="1 4" id="KW-0479">Metal-binding</keyword>
<comment type="caution">
    <text evidence="7">The sequence shown here is derived from an EMBL/GenBank/DDBJ whole genome shotgun (WGS) entry which is preliminary data.</text>
</comment>
<keyword evidence="3 4" id="KW-0862">Zinc</keyword>
<dbReference type="PANTHER" id="PTHR14493">
    <property type="entry name" value="UNKEMPT FAMILY MEMBER"/>
    <property type="match status" value="1"/>
</dbReference>
<feature type="domain" description="C3H1-type" evidence="6">
    <location>
        <begin position="315"/>
        <end position="350"/>
    </location>
</feature>
<evidence type="ECO:0000313" key="8">
    <source>
        <dbReference type="Proteomes" id="UP001530293"/>
    </source>
</evidence>
<dbReference type="PANTHER" id="PTHR14493:SF50">
    <property type="entry name" value="RING FINGER PROTEIN UNKEMPT"/>
    <property type="match status" value="1"/>
</dbReference>
<dbReference type="GO" id="GO:0008270">
    <property type="term" value="F:zinc ion binding"/>
    <property type="evidence" value="ECO:0007669"/>
    <property type="project" value="UniProtKB-KW"/>
</dbReference>
<accession>A0ABD3M6I3</accession>
<keyword evidence="2 4" id="KW-0863">Zinc-finger</keyword>
<dbReference type="EMBL" id="JALLBG020000199">
    <property type="protein sequence ID" value="KAL3759655.1"/>
    <property type="molecule type" value="Genomic_DNA"/>
</dbReference>
<feature type="region of interest" description="Disordered" evidence="5">
    <location>
        <begin position="387"/>
        <end position="418"/>
    </location>
</feature>
<organism evidence="7 8">
    <name type="scientific">Discostella pseudostelligera</name>
    <dbReference type="NCBI Taxonomy" id="259834"/>
    <lineage>
        <taxon>Eukaryota</taxon>
        <taxon>Sar</taxon>
        <taxon>Stramenopiles</taxon>
        <taxon>Ochrophyta</taxon>
        <taxon>Bacillariophyta</taxon>
        <taxon>Coscinodiscophyceae</taxon>
        <taxon>Thalassiosirophycidae</taxon>
        <taxon>Stephanodiscales</taxon>
        <taxon>Stephanodiscaceae</taxon>
        <taxon>Discostella</taxon>
    </lineage>
</organism>
<name>A0ABD3M6I3_9STRA</name>
<evidence type="ECO:0000256" key="2">
    <source>
        <dbReference type="ARBA" id="ARBA00022771"/>
    </source>
</evidence>
<evidence type="ECO:0000256" key="4">
    <source>
        <dbReference type="PROSITE-ProRule" id="PRU00723"/>
    </source>
</evidence>
<keyword evidence="8" id="KW-1185">Reference proteome</keyword>
<evidence type="ECO:0000259" key="6">
    <source>
        <dbReference type="PROSITE" id="PS50103"/>
    </source>
</evidence>
<evidence type="ECO:0000256" key="3">
    <source>
        <dbReference type="ARBA" id="ARBA00022833"/>
    </source>
</evidence>
<feature type="region of interest" description="Disordered" evidence="5">
    <location>
        <begin position="159"/>
        <end position="183"/>
    </location>
</feature>
<dbReference type="InterPro" id="IPR000571">
    <property type="entry name" value="Znf_CCCH"/>
</dbReference>
<protein>
    <recommendedName>
        <fullName evidence="6">C3H1-type domain-containing protein</fullName>
    </recommendedName>
</protein>
<reference evidence="7 8" key="1">
    <citation type="submission" date="2024-10" db="EMBL/GenBank/DDBJ databases">
        <title>Updated reference genomes for cyclostephanoid diatoms.</title>
        <authorList>
            <person name="Roberts W.R."/>
            <person name="Alverson A.J."/>
        </authorList>
    </citation>
    <scope>NUCLEOTIDE SEQUENCE [LARGE SCALE GENOMIC DNA]</scope>
    <source>
        <strain evidence="7 8">AJA232-27</strain>
    </source>
</reference>
<evidence type="ECO:0000256" key="5">
    <source>
        <dbReference type="SAM" id="MobiDB-lite"/>
    </source>
</evidence>
<feature type="zinc finger region" description="C3H1-type" evidence="4">
    <location>
        <begin position="315"/>
        <end position="350"/>
    </location>
</feature>
<proteinExistence type="predicted"/>
<feature type="zinc finger region" description="C3H1-type" evidence="4">
    <location>
        <begin position="358"/>
        <end position="384"/>
    </location>
</feature>
<feature type="domain" description="C3H1-type" evidence="6">
    <location>
        <begin position="358"/>
        <end position="384"/>
    </location>
</feature>
<dbReference type="Proteomes" id="UP001530293">
    <property type="component" value="Unassembled WGS sequence"/>
</dbReference>
<dbReference type="InterPro" id="IPR045234">
    <property type="entry name" value="Unkempt-like"/>
</dbReference>
<dbReference type="AlphaFoldDB" id="A0ABD3M6I3"/>
<dbReference type="PROSITE" id="PS50103">
    <property type="entry name" value="ZF_C3H1"/>
    <property type="match status" value="2"/>
</dbReference>